<feature type="region of interest" description="Disordered" evidence="1">
    <location>
        <begin position="864"/>
        <end position="1106"/>
    </location>
</feature>
<feature type="compositionally biased region" description="Acidic residues" evidence="1">
    <location>
        <begin position="333"/>
        <end position="345"/>
    </location>
</feature>
<name>A0AAN6JRU8_9BASI</name>
<feature type="region of interest" description="Disordered" evidence="1">
    <location>
        <begin position="99"/>
        <end position="663"/>
    </location>
</feature>
<evidence type="ECO:0000313" key="2">
    <source>
        <dbReference type="EMBL" id="KAK0550412.1"/>
    </source>
</evidence>
<feature type="compositionally biased region" description="Polar residues" evidence="1">
    <location>
        <begin position="407"/>
        <end position="429"/>
    </location>
</feature>
<feature type="compositionally biased region" description="Polar residues" evidence="1">
    <location>
        <begin position="787"/>
        <end position="799"/>
    </location>
</feature>
<feature type="compositionally biased region" description="Basic and acidic residues" evidence="1">
    <location>
        <begin position="273"/>
        <end position="285"/>
    </location>
</feature>
<feature type="compositionally biased region" description="Basic and acidic residues" evidence="1">
    <location>
        <begin position="803"/>
        <end position="815"/>
    </location>
</feature>
<accession>A0AAN6JRU8</accession>
<evidence type="ECO:0000313" key="3">
    <source>
        <dbReference type="Proteomes" id="UP001176517"/>
    </source>
</evidence>
<feature type="compositionally biased region" description="Basic residues" evidence="1">
    <location>
        <begin position="1031"/>
        <end position="1040"/>
    </location>
</feature>
<feature type="compositionally biased region" description="Basic and acidic residues" evidence="1">
    <location>
        <begin position="582"/>
        <end position="613"/>
    </location>
</feature>
<feature type="compositionally biased region" description="Low complexity" evidence="1">
    <location>
        <begin position="545"/>
        <end position="559"/>
    </location>
</feature>
<feature type="compositionally biased region" description="Basic and acidic residues" evidence="1">
    <location>
        <begin position="119"/>
        <end position="129"/>
    </location>
</feature>
<feature type="compositionally biased region" description="Polar residues" evidence="1">
    <location>
        <begin position="615"/>
        <end position="632"/>
    </location>
</feature>
<feature type="compositionally biased region" description="Basic and acidic residues" evidence="1">
    <location>
        <begin position="204"/>
        <end position="213"/>
    </location>
</feature>
<protein>
    <submittedName>
        <fullName evidence="2">Uncharacterized protein</fullName>
    </submittedName>
</protein>
<sequence length="1106" mass="117364">MNAATPDGSESGSTQRRTSWREWGTSFSSWASTSSPFRNSARPSSSSSNTTSTFSFGPTSLAKSRADVVNLPRSELTQRLIEADSEPVLMEGERLRLPPTPAELEALEEAGVQDEEDLRLEREERERIRSMPPPPRHPSVFSRFSHRASGRFTPRSSPLLEQEKETLPPLPLKETTSAGHTEQVVSDPLASPISLPPVPLDEDVTPRRTEFSRLADLPDPPVTARSDLSEVNLSSPPPAPVIPSVMISSATSQSLAGQIGLGSSLEQNGQPLEDNRASERNKDQISDQAVEQPRILDLGREDPVVTEAEVQGGGLESESEAESVKEDLIPSDLYEDSEVEDEDDAFTNQLSSGADLPETQGKRQSRGPQDRFSLLLSNLARPITEKEEHDDDNAPTTSSAAELATHTEAQTTSHHAQSESTPVDATSNAEDPVPSNASSTSEYAASSASSYQGTDEEEADVENESTDGAQDTTVILDPEASQYRSMSVEDSSSREACDLEPATTADDGDHNDSSGSNWPKTSQLSPEQQGSHTPKSSSLPEPSTSADSLSLNESTSSTSHGEATDVNILSLSEELSAVTRLEQPKTSEDTSRSLDEDHSEEHSFAEAAEEKSASIDTSSMDNGTSESRTTSPMIGATEATEARDEAQQQDVELKVGSPGKAAVEASQIGLPESATIQSFVSFSQSLSEFDEALPEDGHDEQVSKDAPIPERSASQPGSPKAEDASASDEVDESKVIDIDEDVRVDQNDEPKPEVAALQRSDDADAAEEQTSHDRLRDVLGLSRPESPAQSLRSTSSFASALSEEDRNASTDHEGTSESAENAAEGLDAAVSKQLASDTQLQLPTIEPSLLVTDDAEVRTPTVEETAVLGSPMKQIDDTVPETEGVAAESASEDQKENPDTATDENTPTPSQGEFITTNAVKEGESVTSGPNTPMVDAQSPLPTLSPNPTRPARNRNRGRKGAAPTPPSAPTVNKADEEATPTTTADEATDPTNTAEAPNGEAPTVSEPSPGAEQSAGAPSTPAVAPPSRPPRGRPPRAKGHVPALSKESIILPTSEPSTPDPEGQFATYPDAETADSSSMVSSPPTPLTPGGSKKKIQRKAVPRVQ</sequence>
<keyword evidence="3" id="KW-1185">Reference proteome</keyword>
<gene>
    <name evidence="2" type="ORF">OC846_003679</name>
</gene>
<feature type="compositionally biased region" description="Polar residues" evidence="1">
    <location>
        <begin position="518"/>
        <end position="544"/>
    </location>
</feature>
<feature type="compositionally biased region" description="Polar residues" evidence="1">
    <location>
        <begin position="899"/>
        <end position="931"/>
    </location>
</feature>
<feature type="compositionally biased region" description="Acidic residues" evidence="1">
    <location>
        <begin position="454"/>
        <end position="465"/>
    </location>
</feature>
<feature type="compositionally biased region" description="Low complexity" evidence="1">
    <location>
        <begin position="435"/>
        <end position="450"/>
    </location>
</feature>
<evidence type="ECO:0000256" key="1">
    <source>
        <dbReference type="SAM" id="MobiDB-lite"/>
    </source>
</evidence>
<organism evidence="2 3">
    <name type="scientific">Tilletia horrida</name>
    <dbReference type="NCBI Taxonomy" id="155126"/>
    <lineage>
        <taxon>Eukaryota</taxon>
        <taxon>Fungi</taxon>
        <taxon>Dikarya</taxon>
        <taxon>Basidiomycota</taxon>
        <taxon>Ustilaginomycotina</taxon>
        <taxon>Exobasidiomycetes</taxon>
        <taxon>Tilletiales</taxon>
        <taxon>Tilletiaceae</taxon>
        <taxon>Tilletia</taxon>
    </lineage>
</organism>
<proteinExistence type="predicted"/>
<dbReference type="Proteomes" id="UP001176517">
    <property type="component" value="Unassembled WGS sequence"/>
</dbReference>
<reference evidence="2" key="1">
    <citation type="journal article" date="2023" name="PhytoFront">
        <title>Draft Genome Resources of Seven Strains of Tilletia horrida, Causal Agent of Kernel Smut of Rice.</title>
        <authorList>
            <person name="Khanal S."/>
            <person name="Antony Babu S."/>
            <person name="Zhou X.G."/>
        </authorList>
    </citation>
    <scope>NUCLEOTIDE SEQUENCE</scope>
    <source>
        <strain evidence="2">TX6</strain>
    </source>
</reference>
<feature type="region of interest" description="Disordered" evidence="1">
    <location>
        <begin position="687"/>
        <end position="830"/>
    </location>
</feature>
<feature type="compositionally biased region" description="Low complexity" evidence="1">
    <location>
        <begin position="980"/>
        <end position="999"/>
    </location>
</feature>
<feature type="compositionally biased region" description="Polar residues" evidence="1">
    <location>
        <begin position="8"/>
        <end position="17"/>
    </location>
</feature>
<dbReference type="EMBL" id="JAPDMZ010000093">
    <property type="protein sequence ID" value="KAK0550412.1"/>
    <property type="molecule type" value="Genomic_DNA"/>
</dbReference>
<comment type="caution">
    <text evidence="2">The sequence shown here is derived from an EMBL/GenBank/DDBJ whole genome shotgun (WGS) entry which is preliminary data.</text>
</comment>
<feature type="compositionally biased region" description="Polar residues" evidence="1">
    <location>
        <begin position="174"/>
        <end position="184"/>
    </location>
</feature>
<feature type="compositionally biased region" description="Basic and acidic residues" evidence="1">
    <location>
        <begin position="732"/>
        <end position="752"/>
    </location>
</feature>
<feature type="region of interest" description="Disordered" evidence="1">
    <location>
        <begin position="1"/>
        <end position="68"/>
    </location>
</feature>
<dbReference type="AlphaFoldDB" id="A0AAN6JRU8"/>
<feature type="compositionally biased region" description="Basic residues" evidence="1">
    <location>
        <begin position="1093"/>
        <end position="1106"/>
    </location>
</feature>
<feature type="compositionally biased region" description="Low complexity" evidence="1">
    <location>
        <begin position="26"/>
        <end position="60"/>
    </location>
</feature>
<feature type="compositionally biased region" description="Acidic residues" evidence="1">
    <location>
        <begin position="105"/>
        <end position="118"/>
    </location>
</feature>